<reference evidence="2 3" key="1">
    <citation type="submission" date="2018-11" db="EMBL/GenBank/DDBJ databases">
        <title>Genome sequencing and assembly of Clostridium tagluense strain A121.</title>
        <authorList>
            <person name="Murakami T."/>
            <person name="Segawa T."/>
            <person name="Shcherbakova V.A."/>
            <person name="Mori H."/>
            <person name="Yoshimura Y."/>
        </authorList>
    </citation>
    <scope>NUCLEOTIDE SEQUENCE [LARGE SCALE GENOMIC DNA]</scope>
    <source>
        <strain evidence="2 3">A121</strain>
    </source>
</reference>
<dbReference type="Pfam" id="PF13302">
    <property type="entry name" value="Acetyltransf_3"/>
    <property type="match status" value="1"/>
</dbReference>
<sequence>MREIVYENYFWQNDLVRLRAWSPEDWEWDYYNNFDTSAMRLGDCEVPFPPTVLESKNFSEKIANLSNNTGRTYFAIETLEGTIVGRINFNNNDERNGTFEIALLIDRDYRGKGYGTAAMKILLQYAFMEKRLNKYCGSLLEGNIGSVAMHKKLGCQQEGLCKENIYTNGRYCDEILFGLTKEDYLKMIDFTNYTKR</sequence>
<accession>A0A401UHC0</accession>
<keyword evidence="3" id="KW-1185">Reference proteome</keyword>
<dbReference type="OrthoDB" id="9795206at2"/>
<name>A0A401UHC0_9CLOT</name>
<dbReference type="InterPro" id="IPR000182">
    <property type="entry name" value="GNAT_dom"/>
</dbReference>
<dbReference type="EMBL" id="BHYK01000002">
    <property type="protein sequence ID" value="GCD08896.1"/>
    <property type="molecule type" value="Genomic_DNA"/>
</dbReference>
<dbReference type="Proteomes" id="UP000287872">
    <property type="component" value="Unassembled WGS sequence"/>
</dbReference>
<dbReference type="GO" id="GO:0016747">
    <property type="term" value="F:acyltransferase activity, transferring groups other than amino-acyl groups"/>
    <property type="evidence" value="ECO:0007669"/>
    <property type="project" value="InterPro"/>
</dbReference>
<dbReference type="PANTHER" id="PTHR43415">
    <property type="entry name" value="SPERMIDINE N(1)-ACETYLTRANSFERASE"/>
    <property type="match status" value="1"/>
</dbReference>
<evidence type="ECO:0000259" key="1">
    <source>
        <dbReference type="PROSITE" id="PS51186"/>
    </source>
</evidence>
<keyword evidence="2" id="KW-0808">Transferase</keyword>
<dbReference type="SUPFAM" id="SSF55729">
    <property type="entry name" value="Acyl-CoA N-acyltransferases (Nat)"/>
    <property type="match status" value="1"/>
</dbReference>
<dbReference type="Gene3D" id="3.40.630.30">
    <property type="match status" value="1"/>
</dbReference>
<dbReference type="PROSITE" id="PS51186">
    <property type="entry name" value="GNAT"/>
    <property type="match status" value="1"/>
</dbReference>
<dbReference type="AlphaFoldDB" id="A0A401UHC0"/>
<organism evidence="2 3">
    <name type="scientific">Clostridium tagluense</name>
    <dbReference type="NCBI Taxonomy" id="360422"/>
    <lineage>
        <taxon>Bacteria</taxon>
        <taxon>Bacillati</taxon>
        <taxon>Bacillota</taxon>
        <taxon>Clostridia</taxon>
        <taxon>Eubacteriales</taxon>
        <taxon>Clostridiaceae</taxon>
        <taxon>Clostridium</taxon>
    </lineage>
</organism>
<dbReference type="CDD" id="cd04301">
    <property type="entry name" value="NAT_SF"/>
    <property type="match status" value="1"/>
</dbReference>
<feature type="domain" description="N-acetyltransferase" evidence="1">
    <location>
        <begin position="4"/>
        <end position="182"/>
    </location>
</feature>
<evidence type="ECO:0000313" key="2">
    <source>
        <dbReference type="EMBL" id="GCD08896.1"/>
    </source>
</evidence>
<dbReference type="PANTHER" id="PTHR43415:SF3">
    <property type="entry name" value="GNAT-FAMILY ACETYLTRANSFERASE"/>
    <property type="match status" value="1"/>
</dbReference>
<proteinExistence type="predicted"/>
<dbReference type="InterPro" id="IPR016181">
    <property type="entry name" value="Acyl_CoA_acyltransferase"/>
</dbReference>
<gene>
    <name evidence="2" type="ORF">Ctaglu_05190</name>
</gene>
<comment type="caution">
    <text evidence="2">The sequence shown here is derived from an EMBL/GenBank/DDBJ whole genome shotgun (WGS) entry which is preliminary data.</text>
</comment>
<evidence type="ECO:0000313" key="3">
    <source>
        <dbReference type="Proteomes" id="UP000287872"/>
    </source>
</evidence>
<dbReference type="RefSeq" id="WP_124997786.1">
    <property type="nucleotide sequence ID" value="NZ_BHYK01000002.1"/>
</dbReference>
<protein>
    <submittedName>
        <fullName evidence="2">N-acetyltransferase</fullName>
    </submittedName>
</protein>